<protein>
    <recommendedName>
        <fullName evidence="3">Type 4 fimbrial biogenesis protein PilX N-terminal domain-containing protein</fullName>
    </recommendedName>
</protein>
<evidence type="ECO:0008006" key="3">
    <source>
        <dbReference type="Google" id="ProtNLM"/>
    </source>
</evidence>
<evidence type="ECO:0000313" key="1">
    <source>
        <dbReference type="EMBL" id="URI06051.1"/>
    </source>
</evidence>
<organism evidence="1 2">
    <name type="scientific">Aquincola tertiaricarbonis</name>
    <dbReference type="NCBI Taxonomy" id="391953"/>
    <lineage>
        <taxon>Bacteria</taxon>
        <taxon>Pseudomonadati</taxon>
        <taxon>Pseudomonadota</taxon>
        <taxon>Betaproteobacteria</taxon>
        <taxon>Burkholderiales</taxon>
        <taxon>Sphaerotilaceae</taxon>
        <taxon>Aquincola</taxon>
    </lineage>
</organism>
<dbReference type="Proteomes" id="UP001056201">
    <property type="component" value="Chromosome 1"/>
</dbReference>
<name>A0ABY4S4K2_AQUTE</name>
<keyword evidence="2" id="KW-1185">Reference proteome</keyword>
<sequence length="400" mass="42434">MVLFFLMLLVSAYAGRTLIFEQRTSANQYRSAQAYEAAAGGLEWALAMLNSDQRIDASCEPSTDAGNNTFRDRYLAMDLSADKVTPATPTNGRFAACTRAVDGWRCQCPTGTVPALVADATTGAAFVLEMVPVPAFTPAQPLRLRAWACSSTTDSRCYSNGTNNTDGYATQTMQVALVSALQQPPTAALTVWDKVTIPAGMTVVNQSPGDSAVAIRSGGDVDVPNPASVALPGGVPMDDGLVKYDQQIHDIYLRFFQRHSGMSQSLFRKLPTTASCDGNNCTSILLEAAANGRRLLYANHDLTLPANTTLGSPEQPVMLVVDGALTLQGLTNITGLVYADELNWVNGASASSVRGATMVRSACCAGVSGSPSLIYDRDVIKRLQLGAGAYAKVPGSWQDR</sequence>
<evidence type="ECO:0000313" key="2">
    <source>
        <dbReference type="Proteomes" id="UP001056201"/>
    </source>
</evidence>
<gene>
    <name evidence="1" type="ORF">MW290_08900</name>
</gene>
<dbReference type="EMBL" id="CP097635">
    <property type="protein sequence ID" value="URI06051.1"/>
    <property type="molecule type" value="Genomic_DNA"/>
</dbReference>
<accession>A0ABY4S4K2</accession>
<reference evidence="1" key="1">
    <citation type="submission" date="2022-05" db="EMBL/GenBank/DDBJ databases">
        <title>An RpoN-dependent PEP-CTERM gene is involved in floc formation of an Aquincola tertiaricarbonis strain.</title>
        <authorList>
            <person name="Qiu D."/>
            <person name="Xia M."/>
        </authorList>
    </citation>
    <scope>NUCLEOTIDE SEQUENCE</scope>
    <source>
        <strain evidence="1">RN12</strain>
    </source>
</reference>
<proteinExistence type="predicted"/>